<dbReference type="STRING" id="1123392.GCA_000376425_01751"/>
<dbReference type="InterPro" id="IPR050960">
    <property type="entry name" value="AB_hydrolase_4_sf"/>
</dbReference>
<evidence type="ECO:0000313" key="5">
    <source>
        <dbReference type="Proteomes" id="UP000064243"/>
    </source>
</evidence>
<proteinExistence type="inferred from homology"/>
<dbReference type="Gene3D" id="3.40.50.1820">
    <property type="entry name" value="alpha/beta hydrolase"/>
    <property type="match status" value="1"/>
</dbReference>
<dbReference type="AlphaFoldDB" id="A0A106BW95"/>
<evidence type="ECO:0000256" key="1">
    <source>
        <dbReference type="ARBA" id="ARBA00010884"/>
    </source>
</evidence>
<keyword evidence="4" id="KW-0378">Hydrolase</keyword>
<dbReference type="RefSeq" id="WP_059750757.1">
    <property type="nucleotide sequence ID" value="NZ_LDUG01000002.1"/>
</dbReference>
<dbReference type="Pfam" id="PF00561">
    <property type="entry name" value="Abhydrolase_1"/>
    <property type="match status" value="1"/>
</dbReference>
<evidence type="ECO:0000256" key="2">
    <source>
        <dbReference type="PIRSR" id="PIRSR005211-1"/>
    </source>
</evidence>
<dbReference type="InterPro" id="IPR012020">
    <property type="entry name" value="ABHD4"/>
</dbReference>
<feature type="active site" description="Charge relay system" evidence="2">
    <location>
        <position position="297"/>
    </location>
</feature>
<dbReference type="PATRIC" id="fig|36861.3.peg.1068"/>
<dbReference type="Proteomes" id="UP000064243">
    <property type="component" value="Unassembled WGS sequence"/>
</dbReference>
<dbReference type="PANTHER" id="PTHR10794:SF94">
    <property type="entry name" value="ESTERASE YHET-RELATED"/>
    <property type="match status" value="1"/>
</dbReference>
<name>A0A106BW95_THIDE</name>
<dbReference type="EMBL" id="LDUG01000002">
    <property type="protein sequence ID" value="KVW99635.1"/>
    <property type="molecule type" value="Genomic_DNA"/>
</dbReference>
<dbReference type="GO" id="GO:0034338">
    <property type="term" value="F:short-chain carboxylesterase activity"/>
    <property type="evidence" value="ECO:0007669"/>
    <property type="project" value="TreeGrafter"/>
</dbReference>
<comment type="caution">
    <text evidence="4">The sequence shown here is derived from an EMBL/GenBank/DDBJ whole genome shotgun (WGS) entry which is preliminary data.</text>
</comment>
<feature type="active site" description="Charge relay system" evidence="2">
    <location>
        <position position="269"/>
    </location>
</feature>
<protein>
    <submittedName>
        <fullName evidence="4">Alpha/beta hydrolase</fullName>
    </submittedName>
</protein>
<reference evidence="4 5" key="1">
    <citation type="journal article" date="2015" name="Appl. Environ. Microbiol.">
        <title>Aerobic and Anaerobic Thiosulfate Oxidation by a Cold-Adapted, Subglacial Chemoautotroph.</title>
        <authorList>
            <person name="Harrold Z.R."/>
            <person name="Skidmore M.L."/>
            <person name="Hamilton T.L."/>
            <person name="Desch L."/>
            <person name="Amada K."/>
            <person name="van Gelder W."/>
            <person name="Glover K."/>
            <person name="Roden E.E."/>
            <person name="Boyd E.S."/>
        </authorList>
    </citation>
    <scope>NUCLEOTIDE SEQUENCE [LARGE SCALE GENOMIC DNA]</scope>
    <source>
        <strain evidence="4 5">RG</strain>
    </source>
</reference>
<dbReference type="InterPro" id="IPR029058">
    <property type="entry name" value="AB_hydrolase_fold"/>
</dbReference>
<dbReference type="OrthoDB" id="332676at2"/>
<dbReference type="InterPro" id="IPR000073">
    <property type="entry name" value="AB_hydrolase_1"/>
</dbReference>
<organism evidence="4 5">
    <name type="scientific">Thiobacillus denitrificans</name>
    <dbReference type="NCBI Taxonomy" id="36861"/>
    <lineage>
        <taxon>Bacteria</taxon>
        <taxon>Pseudomonadati</taxon>
        <taxon>Pseudomonadota</taxon>
        <taxon>Betaproteobacteria</taxon>
        <taxon>Nitrosomonadales</taxon>
        <taxon>Thiobacillaceae</taxon>
        <taxon>Thiobacillus</taxon>
    </lineage>
</organism>
<feature type="active site" description="Charge relay system" evidence="2">
    <location>
        <position position="141"/>
    </location>
</feature>
<feature type="domain" description="AB hydrolase-1" evidence="3">
    <location>
        <begin position="61"/>
        <end position="304"/>
    </location>
</feature>
<dbReference type="SUPFAM" id="SSF53474">
    <property type="entry name" value="alpha/beta-Hydrolases"/>
    <property type="match status" value="1"/>
</dbReference>
<dbReference type="PIRSF" id="PIRSF005211">
    <property type="entry name" value="Ab_hydro_YheT"/>
    <property type="match status" value="1"/>
</dbReference>
<accession>A0A106BW95</accession>
<gene>
    <name evidence="4" type="ORF">ABW22_00205</name>
</gene>
<dbReference type="NCBIfam" id="NF008218">
    <property type="entry name" value="PRK10985.1"/>
    <property type="match status" value="1"/>
</dbReference>
<dbReference type="GO" id="GO:0047372">
    <property type="term" value="F:monoacylglycerol lipase activity"/>
    <property type="evidence" value="ECO:0007669"/>
    <property type="project" value="TreeGrafter"/>
</dbReference>
<comment type="similarity">
    <text evidence="1">Belongs to the AB hydrolase superfamily. AB hydrolase 4 family.</text>
</comment>
<evidence type="ECO:0000259" key="3">
    <source>
        <dbReference type="Pfam" id="PF00561"/>
    </source>
</evidence>
<sequence length="325" mass="35056">MLPLENPPYRAPAWLPGGHVQTIYANLLIRVPPVASRRERLELADGDFLDFDWTDGTAGTPVVVLFHGLEGSADSPYARALMAQVRARGWHGVVAHFRGCSGEENRLPRAYFAGDSADIDHVLRHVKSQHAAAPVYAVGVSLGGNALLKWLGEQGEAARALVERAAGISAPLDMTAAGHALDQGFNRRVYTARFLATLKAKALRKAVRFPGVLDAAAIAAATTFREFDTLVTARLHGFRDAEDYWFKVSAKPLLKSIALPTLVINARNDPFLPAWALPSSANASPSVILEQPASGGHVAFPSGPFPGNLGWLPRRLMQHFVIQPG</sequence>
<dbReference type="PANTHER" id="PTHR10794">
    <property type="entry name" value="ABHYDROLASE DOMAIN-CONTAINING PROTEIN"/>
    <property type="match status" value="1"/>
</dbReference>
<keyword evidence="5" id="KW-1185">Reference proteome</keyword>
<evidence type="ECO:0000313" key="4">
    <source>
        <dbReference type="EMBL" id="KVW99635.1"/>
    </source>
</evidence>